<evidence type="ECO:0008006" key="4">
    <source>
        <dbReference type="Google" id="ProtNLM"/>
    </source>
</evidence>
<keyword evidence="3" id="KW-1185">Reference proteome</keyword>
<protein>
    <recommendedName>
        <fullName evidence="4">DUF304 domain-containing protein</fullName>
    </recommendedName>
</protein>
<keyword evidence="1" id="KW-0812">Transmembrane</keyword>
<accession>A0ABU9I708</accession>
<comment type="caution">
    <text evidence="2">The sequence shown here is derived from an EMBL/GenBank/DDBJ whole genome shotgun (WGS) entry which is preliminary data.</text>
</comment>
<dbReference type="EMBL" id="JBBYHT010000004">
    <property type="protein sequence ID" value="MEL1248210.1"/>
    <property type="molecule type" value="Genomic_DNA"/>
</dbReference>
<dbReference type="Proteomes" id="UP001393056">
    <property type="component" value="Unassembled WGS sequence"/>
</dbReference>
<reference evidence="2 3" key="1">
    <citation type="submission" date="2024-04" db="EMBL/GenBank/DDBJ databases">
        <title>Flavobacterium sp. DGU41 16S ribosomal RNA gene Genome sequencing and assembly.</title>
        <authorList>
            <person name="Park S."/>
        </authorList>
    </citation>
    <scope>NUCLEOTIDE SEQUENCE [LARGE SCALE GENOMIC DNA]</scope>
    <source>
        <strain evidence="2 3">DGU41</strain>
    </source>
</reference>
<dbReference type="RefSeq" id="WP_341683137.1">
    <property type="nucleotide sequence ID" value="NZ_JBBYHT010000004.1"/>
</dbReference>
<feature type="transmembrane region" description="Helical" evidence="1">
    <location>
        <begin position="84"/>
        <end position="104"/>
    </location>
</feature>
<feature type="transmembrane region" description="Helical" evidence="1">
    <location>
        <begin position="61"/>
        <end position="78"/>
    </location>
</feature>
<evidence type="ECO:0000256" key="1">
    <source>
        <dbReference type="SAM" id="Phobius"/>
    </source>
</evidence>
<proteinExistence type="predicted"/>
<keyword evidence="1" id="KW-1133">Transmembrane helix</keyword>
<evidence type="ECO:0000313" key="2">
    <source>
        <dbReference type="EMBL" id="MEL1248210.1"/>
    </source>
</evidence>
<evidence type="ECO:0000313" key="3">
    <source>
        <dbReference type="Proteomes" id="UP001393056"/>
    </source>
</evidence>
<organism evidence="2 3">
    <name type="scientific">Flavobacterium helocola</name>
    <dbReference type="NCBI Taxonomy" id="3139139"/>
    <lineage>
        <taxon>Bacteria</taxon>
        <taxon>Pseudomonadati</taxon>
        <taxon>Bacteroidota</taxon>
        <taxon>Flavobacteriia</taxon>
        <taxon>Flavobacteriales</taxon>
        <taxon>Flavobacteriaceae</taxon>
        <taxon>Flavobacterium</taxon>
    </lineage>
</organism>
<gene>
    <name evidence="2" type="ORF">AAEO58_09155</name>
</gene>
<sequence length="188" mass="22035">MGDATKLTEVRKNIKNKYPESSFKNSLGPYSYKEYEEITSSKYISLKQTVGLKIYKNSNKYIIFLTISTFFLFTFPFMNKLESYNIFIIVLYTLCFGTIIYSLYSIFFKKKKLFLETNDKSFILNQKREIYWNEIVVTGILTVRGIPSFDYVILGLSSNEILKIDTNGTNIYPKDFIKIILLNKNQLN</sequence>
<name>A0ABU9I708_9FLAO</name>
<keyword evidence="1" id="KW-0472">Membrane</keyword>